<organism evidence="1">
    <name type="scientific">Opuntia streptacantha</name>
    <name type="common">Prickly pear cactus</name>
    <name type="synonym">Opuntia cardona</name>
    <dbReference type="NCBI Taxonomy" id="393608"/>
    <lineage>
        <taxon>Eukaryota</taxon>
        <taxon>Viridiplantae</taxon>
        <taxon>Streptophyta</taxon>
        <taxon>Embryophyta</taxon>
        <taxon>Tracheophyta</taxon>
        <taxon>Spermatophyta</taxon>
        <taxon>Magnoliopsida</taxon>
        <taxon>eudicotyledons</taxon>
        <taxon>Gunneridae</taxon>
        <taxon>Pentapetalae</taxon>
        <taxon>Caryophyllales</taxon>
        <taxon>Cactineae</taxon>
        <taxon>Cactaceae</taxon>
        <taxon>Opuntioideae</taxon>
        <taxon>Opuntia</taxon>
    </lineage>
</organism>
<proteinExistence type="predicted"/>
<reference evidence="1" key="1">
    <citation type="journal article" date="2013" name="J. Plant Res.">
        <title>Effect of fungi and light on seed germination of three Opuntia species from semiarid lands of central Mexico.</title>
        <authorList>
            <person name="Delgado-Sanchez P."/>
            <person name="Jimenez-Bremont J.F."/>
            <person name="Guerrero-Gonzalez Mde L."/>
            <person name="Flores J."/>
        </authorList>
    </citation>
    <scope>NUCLEOTIDE SEQUENCE</scope>
    <source>
        <tissue evidence="1">Cladode</tissue>
    </source>
</reference>
<protein>
    <submittedName>
        <fullName evidence="1">Uncharacterized protein</fullName>
    </submittedName>
</protein>
<sequence length="119" mass="13622">MGSSGSTTHHYAVRIKFYSVPSHLLHESCHSISKLWQAVVVLKYGSILEVLHSFNSADRSSRVLQNPLLHQIKAELIFCKTHLDNTLRIADRVKRVIFIGFPPIKIWTLFSMPISLSYF</sequence>
<reference evidence="1" key="2">
    <citation type="submission" date="2020-07" db="EMBL/GenBank/DDBJ databases">
        <authorList>
            <person name="Vera ALvarez R."/>
            <person name="Arias-Moreno D.M."/>
            <person name="Jimenez-Jacinto V."/>
            <person name="Jimenez-Bremont J.F."/>
            <person name="Swaminathan K."/>
            <person name="Moose S.P."/>
            <person name="Guerrero-Gonzalez M.L."/>
            <person name="Marino-Ramirez L."/>
            <person name="Landsman D."/>
            <person name="Rodriguez-Kessler M."/>
            <person name="Delgado-Sanchez P."/>
        </authorList>
    </citation>
    <scope>NUCLEOTIDE SEQUENCE</scope>
    <source>
        <tissue evidence="1">Cladode</tissue>
    </source>
</reference>
<evidence type="ECO:0000313" key="1">
    <source>
        <dbReference type="EMBL" id="MBA4622427.1"/>
    </source>
</evidence>
<accession>A0A7C9CQ07</accession>
<name>A0A7C9CQ07_OPUST</name>
<dbReference type="EMBL" id="GISG01038712">
    <property type="protein sequence ID" value="MBA4622427.1"/>
    <property type="molecule type" value="Transcribed_RNA"/>
</dbReference>
<dbReference type="AlphaFoldDB" id="A0A7C9CQ07"/>